<evidence type="ECO:0000313" key="1">
    <source>
        <dbReference type="EMBL" id="TPV43017.1"/>
    </source>
</evidence>
<keyword evidence="2" id="KW-1185">Reference proteome</keyword>
<dbReference type="Proteomes" id="UP000317747">
    <property type="component" value="Unassembled WGS sequence"/>
</dbReference>
<dbReference type="OrthoDB" id="6631323at2"/>
<reference evidence="1 2" key="1">
    <citation type="submission" date="2019-06" db="EMBL/GenBank/DDBJ databases">
        <title>Taxogenomics and systematics of the genus Pantoea.</title>
        <authorList>
            <person name="Tambong J.T."/>
        </authorList>
    </citation>
    <scope>NUCLEOTIDE SEQUENCE [LARGE SCALE GENOMIC DNA]</scope>
    <source>
        <strain evidence="1 2">LMG 24200</strain>
    </source>
</reference>
<accession>A0A506QB27</accession>
<evidence type="ECO:0000313" key="2">
    <source>
        <dbReference type="Proteomes" id="UP000317747"/>
    </source>
</evidence>
<dbReference type="AlphaFoldDB" id="A0A506QB27"/>
<proteinExistence type="predicted"/>
<sequence length="64" mass="7659">MLHSVRSRLFLFSIELRRNLAETRQRKKATAQAVALFHTFRRRNHVLNPFWLVTSRSIPRLLNS</sequence>
<name>A0A506QB27_9GAMM</name>
<dbReference type="EMBL" id="VHJA01000051">
    <property type="protein sequence ID" value="TPV43017.1"/>
    <property type="molecule type" value="Genomic_DNA"/>
</dbReference>
<organism evidence="1 2">
    <name type="scientific">Pantoea deleyi</name>
    <dbReference type="NCBI Taxonomy" id="470932"/>
    <lineage>
        <taxon>Bacteria</taxon>
        <taxon>Pseudomonadati</taxon>
        <taxon>Pseudomonadota</taxon>
        <taxon>Gammaproteobacteria</taxon>
        <taxon>Enterobacterales</taxon>
        <taxon>Erwiniaceae</taxon>
        <taxon>Pantoea</taxon>
    </lineage>
</organism>
<comment type="caution">
    <text evidence="1">The sequence shown here is derived from an EMBL/GenBank/DDBJ whole genome shotgun (WGS) entry which is preliminary data.</text>
</comment>
<gene>
    <name evidence="1" type="ORF">FJW01_07690</name>
</gene>
<protein>
    <submittedName>
        <fullName evidence="1">Uncharacterized protein</fullName>
    </submittedName>
</protein>